<evidence type="ECO:0000313" key="2">
    <source>
        <dbReference type="EMBL" id="MEI2457501.1"/>
    </source>
</evidence>
<protein>
    <submittedName>
        <fullName evidence="3">Uncharacterized protein</fullName>
    </submittedName>
</protein>
<evidence type="ECO:0000313" key="1">
    <source>
        <dbReference type="EMBL" id="MEI2453053.1"/>
    </source>
</evidence>
<proteinExistence type="predicted"/>
<dbReference type="RefSeq" id="WP_336130472.1">
    <property type="nucleotide sequence ID" value="NZ_JBANDL010000002.1"/>
</dbReference>
<dbReference type="Proteomes" id="UP001387215">
    <property type="component" value="Unassembled WGS sequence"/>
</dbReference>
<accession>A0ABU8DAJ1</accession>
<dbReference type="EMBL" id="JBANDL010000002">
    <property type="protein sequence ID" value="MEI2453053.1"/>
    <property type="molecule type" value="Genomic_DNA"/>
</dbReference>
<reference evidence="3 4" key="1">
    <citation type="submission" date="2024-02" db="EMBL/GenBank/DDBJ databases">
        <title>Lysobacter Genome Sequencing and Mining.</title>
        <authorList>
            <person name="Bierman J."/>
            <person name="Walker M.C."/>
        </authorList>
    </citation>
    <scope>NUCLEOTIDE SEQUENCE [LARGE SCALE GENOMIC DNA]</scope>
    <source>
        <strain evidence="3 4">PB6250</strain>
    </source>
</reference>
<evidence type="ECO:0000313" key="4">
    <source>
        <dbReference type="Proteomes" id="UP001387215"/>
    </source>
</evidence>
<keyword evidence="4" id="KW-1185">Reference proteome</keyword>
<evidence type="ECO:0000313" key="3">
    <source>
        <dbReference type="EMBL" id="MEI2457520.1"/>
    </source>
</evidence>
<gene>
    <name evidence="1" type="ORF">V2J18_00020</name>
    <name evidence="2" type="ORF">V2J18_22845</name>
    <name evidence="3" type="ORF">V2J18_22945</name>
</gene>
<organism evidence="3 4">
    <name type="scientific">Lysobacter firmicutimachus</name>
    <dbReference type="NCBI Taxonomy" id="1792846"/>
    <lineage>
        <taxon>Bacteria</taxon>
        <taxon>Pseudomonadati</taxon>
        <taxon>Pseudomonadota</taxon>
        <taxon>Gammaproteobacteria</taxon>
        <taxon>Lysobacterales</taxon>
        <taxon>Lysobacteraceae</taxon>
        <taxon>Lysobacter</taxon>
    </lineage>
</organism>
<name>A0ABU8DAJ1_9GAMM</name>
<sequence length="84" mass="9698">MFFNCRPAARRRWRWLCLIPLLTACTTTGRVTEVTTGRAWTRPIRVSRQDQLTDLTARQILAHNEAGRRLCGWQPNPPADPTRP</sequence>
<dbReference type="EMBL" id="JBANDL010000003">
    <property type="protein sequence ID" value="MEI2457520.1"/>
    <property type="molecule type" value="Genomic_DNA"/>
</dbReference>
<comment type="caution">
    <text evidence="3">The sequence shown here is derived from an EMBL/GenBank/DDBJ whole genome shotgun (WGS) entry which is preliminary data.</text>
</comment>
<dbReference type="PROSITE" id="PS51257">
    <property type="entry name" value="PROKAR_LIPOPROTEIN"/>
    <property type="match status" value="1"/>
</dbReference>
<dbReference type="EMBL" id="JBANDL010000002">
    <property type="protein sequence ID" value="MEI2457501.1"/>
    <property type="molecule type" value="Genomic_DNA"/>
</dbReference>